<evidence type="ECO:0000256" key="1">
    <source>
        <dbReference type="SAM" id="MobiDB-lite"/>
    </source>
</evidence>
<accession>A0ABP4QDR6</accession>
<gene>
    <name evidence="2" type="ORF">GCM10009789_66740</name>
</gene>
<reference evidence="3" key="1">
    <citation type="journal article" date="2019" name="Int. J. Syst. Evol. Microbiol.">
        <title>The Global Catalogue of Microorganisms (GCM) 10K type strain sequencing project: providing services to taxonomists for standard genome sequencing and annotation.</title>
        <authorList>
            <consortium name="The Broad Institute Genomics Platform"/>
            <consortium name="The Broad Institute Genome Sequencing Center for Infectious Disease"/>
            <person name="Wu L."/>
            <person name="Ma J."/>
        </authorList>
    </citation>
    <scope>NUCLEOTIDE SEQUENCE [LARGE SCALE GENOMIC DNA]</scope>
    <source>
        <strain evidence="3">JCM 14969</strain>
    </source>
</reference>
<organism evidence="2 3">
    <name type="scientific">Kribbella sancticallisti</name>
    <dbReference type="NCBI Taxonomy" id="460087"/>
    <lineage>
        <taxon>Bacteria</taxon>
        <taxon>Bacillati</taxon>
        <taxon>Actinomycetota</taxon>
        <taxon>Actinomycetes</taxon>
        <taxon>Propionibacteriales</taxon>
        <taxon>Kribbellaceae</taxon>
        <taxon>Kribbella</taxon>
    </lineage>
</organism>
<protein>
    <submittedName>
        <fullName evidence="2">Uncharacterized protein</fullName>
    </submittedName>
</protein>
<dbReference type="Proteomes" id="UP001500393">
    <property type="component" value="Unassembled WGS sequence"/>
</dbReference>
<sequence>MIPVGWQAKPREGQTSTQATDPAEPTSFLRYGGSPSPSRPLFDVQKDGEAEFITRYPSYQRVALTPGKWRGHESVTWEFEFDAEGGRKHVNSVYWRSGGVDYVLYASALVTTWPKMKTIYTTALTSTKP</sequence>
<evidence type="ECO:0000313" key="2">
    <source>
        <dbReference type="EMBL" id="GAA1603391.1"/>
    </source>
</evidence>
<proteinExistence type="predicted"/>
<evidence type="ECO:0000313" key="3">
    <source>
        <dbReference type="Proteomes" id="UP001500393"/>
    </source>
</evidence>
<comment type="caution">
    <text evidence="2">The sequence shown here is derived from an EMBL/GenBank/DDBJ whole genome shotgun (WGS) entry which is preliminary data.</text>
</comment>
<feature type="region of interest" description="Disordered" evidence="1">
    <location>
        <begin position="1"/>
        <end position="42"/>
    </location>
</feature>
<name>A0ABP4QDR6_9ACTN</name>
<keyword evidence="3" id="KW-1185">Reference proteome</keyword>
<dbReference type="EMBL" id="BAAAOS010000053">
    <property type="protein sequence ID" value="GAA1603391.1"/>
    <property type="molecule type" value="Genomic_DNA"/>
</dbReference>